<accession>A0AA90F1X3</accession>
<comment type="caution">
    <text evidence="2">The sequence shown here is derived from an EMBL/GenBank/DDBJ whole genome shotgun (WGS) entry which is preliminary data.</text>
</comment>
<evidence type="ECO:0000256" key="1">
    <source>
        <dbReference type="SAM" id="Phobius"/>
    </source>
</evidence>
<organism evidence="2 3">
    <name type="scientific">Bacillus haynesii</name>
    <dbReference type="NCBI Taxonomy" id="1925021"/>
    <lineage>
        <taxon>Bacteria</taxon>
        <taxon>Bacillati</taxon>
        <taxon>Bacillota</taxon>
        <taxon>Bacilli</taxon>
        <taxon>Bacillales</taxon>
        <taxon>Bacillaceae</taxon>
        <taxon>Bacillus</taxon>
    </lineage>
</organism>
<feature type="transmembrane region" description="Helical" evidence="1">
    <location>
        <begin position="24"/>
        <end position="43"/>
    </location>
</feature>
<evidence type="ECO:0000313" key="2">
    <source>
        <dbReference type="EMBL" id="MCY9281912.1"/>
    </source>
</evidence>
<dbReference type="Proteomes" id="UP001066455">
    <property type="component" value="Unassembled WGS sequence"/>
</dbReference>
<sequence length="57" mass="6185">MKLLWIFLINGIFGVIVLEIKEAYSMTAALIAGGLFSAAFAAVQQRLKNKNEQSGAQ</sequence>
<protein>
    <submittedName>
        <fullName evidence="2">Uncharacterized protein</fullName>
    </submittedName>
</protein>
<evidence type="ECO:0000313" key="3">
    <source>
        <dbReference type="Proteomes" id="UP001066455"/>
    </source>
</evidence>
<keyword evidence="1" id="KW-1133">Transmembrane helix</keyword>
<reference evidence="2" key="1">
    <citation type="submission" date="2022-02" db="EMBL/GenBank/DDBJ databases">
        <title>Crop Bioprotection Bacillus Genome Sequencing.</title>
        <authorList>
            <person name="Dunlap C."/>
        </authorList>
    </citation>
    <scope>NUCLEOTIDE SEQUENCE</scope>
    <source>
        <strain evidence="2">T20C14</strain>
    </source>
</reference>
<dbReference type="RefSeq" id="WP_268296085.1">
    <property type="nucleotide sequence ID" value="NZ_JALAJL010000127.1"/>
</dbReference>
<dbReference type="AlphaFoldDB" id="A0AA90F1X3"/>
<proteinExistence type="predicted"/>
<keyword evidence="1" id="KW-0472">Membrane</keyword>
<name>A0AA90F1X3_9BACI</name>
<keyword evidence="1" id="KW-0812">Transmembrane</keyword>
<gene>
    <name evidence="2" type="ORF">MOE73_17755</name>
</gene>
<dbReference type="EMBL" id="JALAXI010000016">
    <property type="protein sequence ID" value="MCY9281912.1"/>
    <property type="molecule type" value="Genomic_DNA"/>
</dbReference>